<dbReference type="PANTHER" id="PTHR12203:SF22">
    <property type="entry name" value="CAPSULE ASSOCIATED PROTEIN"/>
    <property type="match status" value="1"/>
</dbReference>
<sequence>MYSLVGLTRMLRVPSMITLRSILYRRRAVLVLPVLFFTLCLILSQPLRHKPYPGITKLATAKSLDSHPIDRLISNATKRFEQLLRQRSLTLQDAAARYRERRGRHPPPGFDAWLEQAMKDNAIIIEEFFDRIHHDINPFWALDPKQMRVQAKTQPQVISVRKKRVTMVTDDPTRQPWIQHWTDLVKQMTPHLPDLDIAVNVMDESRILTPWETINNYLNIERNQRVIINPEDAIGEYGSLHDLDSEKLDAYDPGWIGGDAGDYWNHFRDTCPPSSPGRNTSRLESFDVPVEYPHQQMPYTHYGFIQNFTKAQDPCLQPHLRGLHGTFIESFSISTTKSLFPLFGGSKLLGNNELLIPGGMYFSTRKLYNGGWRSGGSWASKKNGLVWRGTASGGRNKPDNWWHLHRHRWVQMMNGTSVGDAERGTPSSRQTFDLLSADNYSLPSAMDGKIGSWLSSFSDVAFVHMECFPTPPKPFDMTCPYTADFMAVTKPLPMADQYRYKYLPDVDGNSYSARWRAFLKSTSMPLKATIYAEWHDDRMMPWVHFVPFDMSYKDIYAIMQYFLDGHDAEAEVIATESRNWANAVYRNEDMKLYVWRLLLEYARVVNDNRHRLAFVGDLQQKQAAKVEQHFT</sequence>
<dbReference type="Proteomes" id="UP000243081">
    <property type="component" value="Unassembled WGS sequence"/>
</dbReference>
<protein>
    <recommendedName>
        <fullName evidence="1">Glycosyl transferase CAP10 domain-containing protein</fullName>
    </recommendedName>
</protein>
<organism evidence="2 3">
    <name type="scientific">Cordyceps confragosa</name>
    <name type="common">Lecanicillium lecanii</name>
    <dbReference type="NCBI Taxonomy" id="2714763"/>
    <lineage>
        <taxon>Eukaryota</taxon>
        <taxon>Fungi</taxon>
        <taxon>Dikarya</taxon>
        <taxon>Ascomycota</taxon>
        <taxon>Pezizomycotina</taxon>
        <taxon>Sordariomycetes</taxon>
        <taxon>Hypocreomycetidae</taxon>
        <taxon>Hypocreales</taxon>
        <taxon>Cordycipitaceae</taxon>
        <taxon>Akanthomyces</taxon>
    </lineage>
</organism>
<evidence type="ECO:0000313" key="2">
    <source>
        <dbReference type="EMBL" id="OAR03176.1"/>
    </source>
</evidence>
<dbReference type="EMBL" id="LUKN01000282">
    <property type="protein sequence ID" value="OAR03176.1"/>
    <property type="molecule type" value="Genomic_DNA"/>
</dbReference>
<dbReference type="AlphaFoldDB" id="A0A179IKI0"/>
<dbReference type="InterPro" id="IPR006598">
    <property type="entry name" value="CAP10"/>
</dbReference>
<dbReference type="OrthoDB" id="4864578at2759"/>
<dbReference type="SMART" id="SM00672">
    <property type="entry name" value="CAP10"/>
    <property type="match status" value="1"/>
</dbReference>
<dbReference type="OMA" id="HRHRWVQ"/>
<feature type="domain" description="Glycosyl transferase CAP10" evidence="1">
    <location>
        <begin position="312"/>
        <end position="608"/>
    </location>
</feature>
<gene>
    <name evidence="2" type="ORF">LLEC1_04012</name>
</gene>
<dbReference type="InterPro" id="IPR051091">
    <property type="entry name" value="O-Glucosyltr/Glycosyltrsf_90"/>
</dbReference>
<reference evidence="2 3" key="1">
    <citation type="submission" date="2016-03" db="EMBL/GenBank/DDBJ databases">
        <title>Fine-scale spatial genetic structure of a fungal parasite of coffee scale insects.</title>
        <authorList>
            <person name="Jackson D."/>
            <person name="Zemenick K.A."/>
            <person name="Malloure B."/>
            <person name="Quandt C.A."/>
            <person name="James T.Y."/>
        </authorList>
    </citation>
    <scope>NUCLEOTIDE SEQUENCE [LARGE SCALE GENOMIC DNA]</scope>
    <source>
        <strain evidence="2 3">UM487</strain>
    </source>
</reference>
<proteinExistence type="predicted"/>
<evidence type="ECO:0000313" key="3">
    <source>
        <dbReference type="Proteomes" id="UP000243081"/>
    </source>
</evidence>
<comment type="caution">
    <text evidence="2">The sequence shown here is derived from an EMBL/GenBank/DDBJ whole genome shotgun (WGS) entry which is preliminary data.</text>
</comment>
<evidence type="ECO:0000259" key="1">
    <source>
        <dbReference type="SMART" id="SM00672"/>
    </source>
</evidence>
<name>A0A179IKI0_CORDF</name>
<accession>A0A179IKI0</accession>
<keyword evidence="3" id="KW-1185">Reference proteome</keyword>
<dbReference type="Pfam" id="PF05686">
    <property type="entry name" value="Glyco_transf_90"/>
    <property type="match status" value="1"/>
</dbReference>
<dbReference type="PANTHER" id="PTHR12203">
    <property type="entry name" value="KDEL LYS-ASP-GLU-LEU CONTAINING - RELATED"/>
    <property type="match status" value="1"/>
</dbReference>